<dbReference type="AlphaFoldDB" id="N8WSW0"/>
<proteinExistence type="predicted"/>
<dbReference type="HOGENOM" id="CLU_042505_5_1_6"/>
<name>N8WSW0_ACIGI</name>
<dbReference type="EMBL" id="APPJ01000014">
    <property type="protein sequence ID" value="ENV15202.1"/>
    <property type="molecule type" value="Genomic_DNA"/>
</dbReference>
<dbReference type="PANTHER" id="PTHR36920:SF1">
    <property type="entry name" value="OUTER MEMBRANE PROTEIN W"/>
    <property type="match status" value="1"/>
</dbReference>
<dbReference type="Gene3D" id="2.40.160.20">
    <property type="match status" value="1"/>
</dbReference>
<accession>N8WSW0</accession>
<evidence type="ECO:0000313" key="1">
    <source>
        <dbReference type="EMBL" id="ENV15202.1"/>
    </source>
</evidence>
<keyword evidence="2" id="KW-1185">Reference proteome</keyword>
<evidence type="ECO:0000313" key="2">
    <source>
        <dbReference type="Proteomes" id="UP000013148"/>
    </source>
</evidence>
<dbReference type="InterPro" id="IPR005618">
    <property type="entry name" value="OMPW"/>
</dbReference>
<dbReference type="SUPFAM" id="SSF56925">
    <property type="entry name" value="OMPA-like"/>
    <property type="match status" value="1"/>
</dbReference>
<reference evidence="1 2" key="1">
    <citation type="submission" date="2013-02" db="EMBL/GenBank/DDBJ databases">
        <title>The Genome Sequence of Acinetobacter guillouiae NIPH 991.</title>
        <authorList>
            <consortium name="The Broad Institute Genome Sequencing Platform"/>
            <consortium name="The Broad Institute Genome Sequencing Center for Infectious Disease"/>
            <person name="Cerqueira G."/>
            <person name="Feldgarden M."/>
            <person name="Courvalin P."/>
            <person name="Perichon B."/>
            <person name="Grillot-Courvalin C."/>
            <person name="Clermont D."/>
            <person name="Rocha E."/>
            <person name="Yoon E.-J."/>
            <person name="Nemec A."/>
            <person name="Walker B."/>
            <person name="Young S.K."/>
            <person name="Zeng Q."/>
            <person name="Gargeya S."/>
            <person name="Fitzgerald M."/>
            <person name="Haas B."/>
            <person name="Abouelleil A."/>
            <person name="Alvarado L."/>
            <person name="Arachchi H.M."/>
            <person name="Berlin A.M."/>
            <person name="Chapman S.B."/>
            <person name="Dewar J."/>
            <person name="Goldberg J."/>
            <person name="Griggs A."/>
            <person name="Gujja S."/>
            <person name="Hansen M."/>
            <person name="Howarth C."/>
            <person name="Imamovic A."/>
            <person name="Larimer J."/>
            <person name="McCowan C."/>
            <person name="Murphy C."/>
            <person name="Neiman D."/>
            <person name="Pearson M."/>
            <person name="Priest M."/>
            <person name="Roberts A."/>
            <person name="Saif S."/>
            <person name="Shea T."/>
            <person name="Sisk P."/>
            <person name="Sykes S."/>
            <person name="Wortman J."/>
            <person name="Nusbaum C."/>
            <person name="Birren B."/>
        </authorList>
    </citation>
    <scope>NUCLEOTIDE SEQUENCE [LARGE SCALE GENOMIC DNA]</scope>
    <source>
        <strain evidence="1 2">NIPH 991</strain>
    </source>
</reference>
<comment type="caution">
    <text evidence="1">The sequence shown here is derived from an EMBL/GenBank/DDBJ whole genome shotgun (WGS) entry which is preliminary data.</text>
</comment>
<dbReference type="Pfam" id="PF03922">
    <property type="entry name" value="OmpW"/>
    <property type="match status" value="1"/>
</dbReference>
<gene>
    <name evidence="1" type="ORF">F964_03924</name>
</gene>
<dbReference type="PATRIC" id="fig|1217656.3.peg.3864"/>
<dbReference type="eggNOG" id="COG3047">
    <property type="taxonomic scope" value="Bacteria"/>
</dbReference>
<dbReference type="InterPro" id="IPR011250">
    <property type="entry name" value="OMP/PagP_B-barrel"/>
</dbReference>
<dbReference type="Proteomes" id="UP000013148">
    <property type="component" value="Unassembled WGS sequence"/>
</dbReference>
<dbReference type="GO" id="GO:0055085">
    <property type="term" value="P:transmembrane transport"/>
    <property type="evidence" value="ECO:0007669"/>
    <property type="project" value="TreeGrafter"/>
</dbReference>
<evidence type="ECO:0008006" key="3">
    <source>
        <dbReference type="Google" id="ProtNLM"/>
    </source>
</evidence>
<organism evidence="1 2">
    <name type="scientific">Acinetobacter guillouiae NIPH 991</name>
    <dbReference type="NCBI Taxonomy" id="1217656"/>
    <lineage>
        <taxon>Bacteria</taxon>
        <taxon>Pseudomonadati</taxon>
        <taxon>Pseudomonadota</taxon>
        <taxon>Gammaproteobacteria</taxon>
        <taxon>Moraxellales</taxon>
        <taxon>Moraxellaceae</taxon>
        <taxon>Acinetobacter</taxon>
    </lineage>
</organism>
<dbReference type="GO" id="GO:0019867">
    <property type="term" value="C:outer membrane"/>
    <property type="evidence" value="ECO:0007669"/>
    <property type="project" value="InterPro"/>
</dbReference>
<sequence>MGEIALTNANFNNGAVFQKGSAETIKKVNYKGIKMNQICRIAVPLACLLTTHLCYADSTTSKRWAVSAGWMHVMPQGKANSTHVTTSVVEGGSYGVGSSLWGSDIANYETNASEIKGMGGLLLNTFIKNGKADPNYKVPASLTTGARSDITGISDYTAQGGMEVADTDTLGLTLSYFVNDHVSLELVGGIPPKIDIDGVGEIRASALSTANTPGKGTPPTYLNGLKLLKDTLITDLGAHGKVAEVTAWTPAATVKYHFGALGQTKFRPFVGAGVVYGHFNKLKLNDGVEQDLIQAGYMIDNILNDRAGEALHGGQGSSTATPKVKVKTSDAFAPVLTAGFTFDLTDRWFTTGSLSYMPNFNNVATVTVTDTSTGTQLIKSTTKIDLDPLVTYLGVGYRF</sequence>
<dbReference type="PANTHER" id="PTHR36920">
    <property type="match status" value="1"/>
</dbReference>
<protein>
    <recommendedName>
        <fullName evidence="3">OmpW family protein</fullName>
    </recommendedName>
</protein>